<evidence type="ECO:0000313" key="1">
    <source>
        <dbReference type="EMBL" id="AQQ60239.1"/>
    </source>
</evidence>
<organism evidence="1 2">
    <name type="scientific">Helicobacter bilis</name>
    <dbReference type="NCBI Taxonomy" id="37372"/>
    <lineage>
        <taxon>Bacteria</taxon>
        <taxon>Pseudomonadati</taxon>
        <taxon>Campylobacterota</taxon>
        <taxon>Epsilonproteobacteria</taxon>
        <taxon>Campylobacterales</taxon>
        <taxon>Helicobacteraceae</taxon>
        <taxon>Helicobacter</taxon>
    </lineage>
</organism>
<dbReference type="KEGG" id="hbl:XJ32_09220"/>
<evidence type="ECO:0000313" key="2">
    <source>
        <dbReference type="Proteomes" id="UP000188298"/>
    </source>
</evidence>
<sequence>MRKFMYVLCLFGCCVAKEFSQDSDYLIGVHARVGASMGVGIEFGMPIIKSGVVEWRNFIGAESFGMKLASTQYDTATLLFSDKMTLSYLTGSSVVAAIGISYFRPYLFLSGGFGLTGGKYNSFGTSPYYGEVSAGIGHEFITKNGHTFFFEFGGGAMFIDKVVANQTLTTQGTTKVLVGYRFYYPAKIKE</sequence>
<gene>
    <name evidence="1" type="ORF">XJ32_09220</name>
</gene>
<dbReference type="RefSeq" id="WP_077389266.1">
    <property type="nucleotide sequence ID" value="NZ_CP019645.1"/>
</dbReference>
<proteinExistence type="predicted"/>
<dbReference type="EMBL" id="CP019645">
    <property type="protein sequence ID" value="AQQ60239.1"/>
    <property type="molecule type" value="Genomic_DNA"/>
</dbReference>
<evidence type="ECO:0008006" key="3">
    <source>
        <dbReference type="Google" id="ProtNLM"/>
    </source>
</evidence>
<dbReference type="AlphaFoldDB" id="A0A1Q2LIK7"/>
<accession>A0A1Q2LIK7</accession>
<name>A0A1Q2LIK7_9HELI</name>
<reference evidence="1 2" key="1">
    <citation type="submission" date="2017-02" db="EMBL/GenBank/DDBJ databases">
        <title>Whole genome sequencing of Helicobacter bilis strain AAQJH.</title>
        <authorList>
            <person name="Conlan S."/>
            <person name="Thomas P.J."/>
            <person name="Mullikin J."/>
            <person name="Palmore T.N."/>
            <person name="Frank K.M."/>
            <person name="Segre J.A."/>
        </authorList>
    </citation>
    <scope>NUCLEOTIDE SEQUENCE [LARGE SCALE GENOMIC DNA]</scope>
    <source>
        <strain evidence="1 2">AAQJH</strain>
    </source>
</reference>
<protein>
    <recommendedName>
        <fullName evidence="3">Outer membrane beta-barrel protein</fullName>
    </recommendedName>
</protein>
<dbReference type="Proteomes" id="UP000188298">
    <property type="component" value="Chromosome"/>
</dbReference>